<dbReference type="RefSeq" id="WP_075885551.1">
    <property type="nucleotide sequence ID" value="NZ_CAJTBG010000003.1"/>
</dbReference>
<dbReference type="EMBL" id="MPJZ01000060">
    <property type="protein sequence ID" value="OLU44695.1"/>
    <property type="molecule type" value="Genomic_DNA"/>
</dbReference>
<evidence type="ECO:0000313" key="1">
    <source>
        <dbReference type="EMBL" id="OLU44695.1"/>
    </source>
</evidence>
<reference evidence="1 2" key="1">
    <citation type="submission" date="2016-11" db="EMBL/GenBank/DDBJ databases">
        <title>Description of two novel members of the family Erysipelotrichaceae: Ileibacterium lipovorans gen. nov., sp. nov. and Dubosiella newyorkensis, gen. nov., sp. nov.</title>
        <authorList>
            <person name="Cox L.M."/>
            <person name="Sohn J."/>
            <person name="Tyrrell K.L."/>
            <person name="Citron D.M."/>
            <person name="Lawson P.A."/>
            <person name="Patel N.B."/>
            <person name="Iizumi T."/>
            <person name="Perez-Perez G.I."/>
            <person name="Goldstein E.J."/>
            <person name="Blaser M.J."/>
        </authorList>
    </citation>
    <scope>NUCLEOTIDE SEQUENCE [LARGE SCALE GENOMIC DNA]</scope>
    <source>
        <strain evidence="1 2">NYU-BL-K8</strain>
    </source>
</reference>
<sequence length="153" mass="17454">MKKEFDEILQDADLFNDMYASVFFEDEVDMLQLMLSLIRGKEIIIDSVEIQLTIVNTDSKSTRMDVVGHEADGSVDIVEFQVILCKPPILAKRSRHYSINCDRKMLNHGESYKDLQGSALVFICKDDAIGNGKPLHSFTMKDQDGMSWAMEER</sequence>
<protein>
    <submittedName>
        <fullName evidence="1">Uncharacterized protein</fullName>
    </submittedName>
</protein>
<accession>A0A1Q9YJN0</accession>
<proteinExistence type="predicted"/>
<gene>
    <name evidence="1" type="ORF">BO223_07500</name>
</gene>
<name>A0A1Q9YJN0_9FIRM</name>
<evidence type="ECO:0000313" key="2">
    <source>
        <dbReference type="Proteomes" id="UP000186758"/>
    </source>
</evidence>
<comment type="caution">
    <text evidence="1">The sequence shown here is derived from an EMBL/GenBank/DDBJ whole genome shotgun (WGS) entry which is preliminary data.</text>
</comment>
<dbReference type="Proteomes" id="UP000186758">
    <property type="component" value="Unassembled WGS sequence"/>
</dbReference>
<dbReference type="AlphaFoldDB" id="A0A1Q9YJN0"/>
<organism evidence="1 2">
    <name type="scientific">Faecalibaculum rodentium</name>
    <dbReference type="NCBI Taxonomy" id="1702221"/>
    <lineage>
        <taxon>Bacteria</taxon>
        <taxon>Bacillati</taxon>
        <taxon>Bacillota</taxon>
        <taxon>Erysipelotrichia</taxon>
        <taxon>Erysipelotrichales</taxon>
        <taxon>Erysipelotrichaceae</taxon>
        <taxon>Faecalibaculum</taxon>
    </lineage>
</organism>